<gene>
    <name evidence="2" type="ORF">METZ01_LOCUS168938</name>
</gene>
<feature type="transmembrane region" description="Helical" evidence="1">
    <location>
        <begin position="28"/>
        <end position="49"/>
    </location>
</feature>
<evidence type="ECO:0000256" key="1">
    <source>
        <dbReference type="SAM" id="Phobius"/>
    </source>
</evidence>
<dbReference type="EMBL" id="UINC01030913">
    <property type="protein sequence ID" value="SVB16084.1"/>
    <property type="molecule type" value="Genomic_DNA"/>
</dbReference>
<protein>
    <submittedName>
        <fullName evidence="2">Uncharacterized protein</fullName>
    </submittedName>
</protein>
<keyword evidence="1" id="KW-0812">Transmembrane</keyword>
<keyword evidence="1" id="KW-0472">Membrane</keyword>
<dbReference type="AlphaFoldDB" id="A0A382BQZ5"/>
<evidence type="ECO:0000313" key="2">
    <source>
        <dbReference type="EMBL" id="SVB16084.1"/>
    </source>
</evidence>
<accession>A0A382BQZ5</accession>
<sequence length="75" mass="9054">MVYCMWYLYFATLIAESLYTEPDLLGMWYFYFAIGLAAVCLGIPLYLVYRTDKRRKRAYDKRNKNADDMNDLDHY</sequence>
<name>A0A382BQZ5_9ZZZZ</name>
<organism evidence="2">
    <name type="scientific">marine metagenome</name>
    <dbReference type="NCBI Taxonomy" id="408172"/>
    <lineage>
        <taxon>unclassified sequences</taxon>
        <taxon>metagenomes</taxon>
        <taxon>ecological metagenomes</taxon>
    </lineage>
</organism>
<reference evidence="2" key="1">
    <citation type="submission" date="2018-05" db="EMBL/GenBank/DDBJ databases">
        <authorList>
            <person name="Lanie J.A."/>
            <person name="Ng W.-L."/>
            <person name="Kazmierczak K.M."/>
            <person name="Andrzejewski T.M."/>
            <person name="Davidsen T.M."/>
            <person name="Wayne K.J."/>
            <person name="Tettelin H."/>
            <person name="Glass J.I."/>
            <person name="Rusch D."/>
            <person name="Podicherti R."/>
            <person name="Tsui H.-C.T."/>
            <person name="Winkler M.E."/>
        </authorList>
    </citation>
    <scope>NUCLEOTIDE SEQUENCE</scope>
</reference>
<keyword evidence="1" id="KW-1133">Transmembrane helix</keyword>
<proteinExistence type="predicted"/>